<feature type="compositionally biased region" description="Low complexity" evidence="1">
    <location>
        <begin position="1"/>
        <end position="18"/>
    </location>
</feature>
<protein>
    <submittedName>
        <fullName evidence="2">Uncharacterized protein</fullName>
    </submittedName>
</protein>
<gene>
    <name evidence="2" type="ORF">QYE76_046254</name>
</gene>
<evidence type="ECO:0000313" key="2">
    <source>
        <dbReference type="EMBL" id="KAK1685406.1"/>
    </source>
</evidence>
<organism evidence="2 3">
    <name type="scientific">Lolium multiflorum</name>
    <name type="common">Italian ryegrass</name>
    <name type="synonym">Lolium perenne subsp. multiflorum</name>
    <dbReference type="NCBI Taxonomy" id="4521"/>
    <lineage>
        <taxon>Eukaryota</taxon>
        <taxon>Viridiplantae</taxon>
        <taxon>Streptophyta</taxon>
        <taxon>Embryophyta</taxon>
        <taxon>Tracheophyta</taxon>
        <taxon>Spermatophyta</taxon>
        <taxon>Magnoliopsida</taxon>
        <taxon>Liliopsida</taxon>
        <taxon>Poales</taxon>
        <taxon>Poaceae</taxon>
        <taxon>BOP clade</taxon>
        <taxon>Pooideae</taxon>
        <taxon>Poodae</taxon>
        <taxon>Poeae</taxon>
        <taxon>Poeae Chloroplast Group 2 (Poeae type)</taxon>
        <taxon>Loliodinae</taxon>
        <taxon>Loliinae</taxon>
        <taxon>Lolium</taxon>
    </lineage>
</organism>
<comment type="caution">
    <text evidence="2">The sequence shown here is derived from an EMBL/GenBank/DDBJ whole genome shotgun (WGS) entry which is preliminary data.</text>
</comment>
<feature type="region of interest" description="Disordered" evidence="1">
    <location>
        <begin position="1"/>
        <end position="36"/>
    </location>
</feature>
<evidence type="ECO:0000313" key="3">
    <source>
        <dbReference type="Proteomes" id="UP001231189"/>
    </source>
</evidence>
<dbReference type="Proteomes" id="UP001231189">
    <property type="component" value="Unassembled WGS sequence"/>
</dbReference>
<accession>A0AAD8TPM1</accession>
<name>A0AAD8TPM1_LOLMU</name>
<dbReference type="EMBL" id="JAUUTY010000002">
    <property type="protein sequence ID" value="KAK1685406.1"/>
    <property type="molecule type" value="Genomic_DNA"/>
</dbReference>
<proteinExistence type="predicted"/>
<keyword evidence="3" id="KW-1185">Reference proteome</keyword>
<dbReference type="AlphaFoldDB" id="A0AAD8TPM1"/>
<reference evidence="2" key="1">
    <citation type="submission" date="2023-07" db="EMBL/GenBank/DDBJ databases">
        <title>A chromosome-level genome assembly of Lolium multiflorum.</title>
        <authorList>
            <person name="Chen Y."/>
            <person name="Copetti D."/>
            <person name="Kolliker R."/>
            <person name="Studer B."/>
        </authorList>
    </citation>
    <scope>NUCLEOTIDE SEQUENCE</scope>
    <source>
        <strain evidence="2">02402/16</strain>
        <tissue evidence="2">Leaf</tissue>
    </source>
</reference>
<sequence>MGGEVAARGGLPGAAGLPRARRLAPERGGVPIPPPPIGRAALEAEIDVVLVTLSNEQRAEPRFYPDNYKVWTDFFQQRYERELAAYDGPPPPLVSGRRPNGFLLLQFPV</sequence>
<evidence type="ECO:0000256" key="1">
    <source>
        <dbReference type="SAM" id="MobiDB-lite"/>
    </source>
</evidence>